<dbReference type="NCBIfam" id="TIGR00195">
    <property type="entry name" value="exoDNase_III"/>
    <property type="match status" value="1"/>
</dbReference>
<evidence type="ECO:0000256" key="5">
    <source>
        <dbReference type="ARBA" id="ARBA00022842"/>
    </source>
</evidence>
<feature type="binding site" evidence="7">
    <location>
        <position position="260"/>
    </location>
    <ligand>
        <name>Mg(2+)</name>
        <dbReference type="ChEBI" id="CHEBI:18420"/>
        <label>1</label>
    </ligand>
</feature>
<dbReference type="GO" id="GO:0008081">
    <property type="term" value="F:phosphoric diester hydrolase activity"/>
    <property type="evidence" value="ECO:0007669"/>
    <property type="project" value="TreeGrafter"/>
</dbReference>
<dbReference type="GO" id="GO:0008311">
    <property type="term" value="F:double-stranded DNA 3'-5' DNA exonuclease activity"/>
    <property type="evidence" value="ECO:0007669"/>
    <property type="project" value="UniProtKB-EC"/>
</dbReference>
<keyword evidence="7" id="KW-0464">Manganese</keyword>
<reference evidence="10" key="1">
    <citation type="journal article" date="2021" name="PeerJ">
        <title>Extensive microbial diversity within the chicken gut microbiome revealed by metagenomics and culture.</title>
        <authorList>
            <person name="Gilroy R."/>
            <person name="Ravi A."/>
            <person name="Getino M."/>
            <person name="Pursley I."/>
            <person name="Horton D.L."/>
            <person name="Alikhan N.F."/>
            <person name="Baker D."/>
            <person name="Gharbi K."/>
            <person name="Hall N."/>
            <person name="Watson M."/>
            <person name="Adriaenssens E.M."/>
            <person name="Foster-Nyarko E."/>
            <person name="Jarju S."/>
            <person name="Secka A."/>
            <person name="Antonio M."/>
            <person name="Oren A."/>
            <person name="Chaudhuri R.R."/>
            <person name="La Ragione R."/>
            <person name="Hildebrand F."/>
            <person name="Pallen M.J."/>
        </authorList>
    </citation>
    <scope>NUCLEOTIDE SEQUENCE</scope>
    <source>
        <strain evidence="10">378</strain>
    </source>
</reference>
<name>A0A948THI0_9GAMM</name>
<evidence type="ECO:0000259" key="9">
    <source>
        <dbReference type="Pfam" id="PF03372"/>
    </source>
</evidence>
<organism evidence="10 11">
    <name type="scientific">Candidatus Anaerobiospirillum pullicola</name>
    <dbReference type="NCBI Taxonomy" id="2838451"/>
    <lineage>
        <taxon>Bacteria</taxon>
        <taxon>Pseudomonadati</taxon>
        <taxon>Pseudomonadota</taxon>
        <taxon>Gammaproteobacteria</taxon>
        <taxon>Aeromonadales</taxon>
        <taxon>Succinivibrionaceae</taxon>
        <taxon>Anaerobiospirillum</taxon>
    </lineage>
</organism>
<gene>
    <name evidence="10" type="primary">xth</name>
    <name evidence="10" type="ORF">H9847_08700</name>
</gene>
<dbReference type="SUPFAM" id="SSF56219">
    <property type="entry name" value="DNase I-like"/>
    <property type="match status" value="1"/>
</dbReference>
<evidence type="ECO:0000313" key="11">
    <source>
        <dbReference type="Proteomes" id="UP000733611"/>
    </source>
</evidence>
<dbReference type="InterPro" id="IPR004808">
    <property type="entry name" value="AP_endonuc_1"/>
</dbReference>
<evidence type="ECO:0000256" key="6">
    <source>
        <dbReference type="PIRSR" id="PIRSR604808-1"/>
    </source>
</evidence>
<feature type="site" description="Transition state stabilizer" evidence="8">
    <location>
        <position position="165"/>
    </location>
</feature>
<proteinExistence type="inferred from homology"/>
<dbReference type="Gene3D" id="3.60.10.10">
    <property type="entry name" value="Endonuclease/exonuclease/phosphatase"/>
    <property type="match status" value="1"/>
</dbReference>
<feature type="active site" description="Proton acceptor" evidence="6">
    <location>
        <position position="261"/>
    </location>
</feature>
<evidence type="ECO:0000256" key="1">
    <source>
        <dbReference type="ARBA" id="ARBA00001936"/>
    </source>
</evidence>
<evidence type="ECO:0000313" key="10">
    <source>
        <dbReference type="EMBL" id="MBU3844922.1"/>
    </source>
</evidence>
<evidence type="ECO:0000256" key="7">
    <source>
        <dbReference type="PIRSR" id="PIRSR604808-2"/>
    </source>
</evidence>
<comment type="similarity">
    <text evidence="2">Belongs to the DNA repair enzymes AP/ExoA family.</text>
</comment>
<dbReference type="PANTHER" id="PTHR22748">
    <property type="entry name" value="AP ENDONUCLEASE"/>
    <property type="match status" value="1"/>
</dbReference>
<feature type="binding site" evidence="7">
    <location>
        <position position="261"/>
    </location>
    <ligand>
        <name>Mg(2+)</name>
        <dbReference type="ChEBI" id="CHEBI:18420"/>
        <label>1</label>
    </ligand>
</feature>
<dbReference type="PANTHER" id="PTHR22748:SF6">
    <property type="entry name" value="DNA-(APURINIC OR APYRIMIDINIC SITE) ENDONUCLEASE"/>
    <property type="match status" value="1"/>
</dbReference>
<comment type="caution">
    <text evidence="10">The sequence shown here is derived from an EMBL/GenBank/DDBJ whole genome shotgun (WGS) entry which is preliminary data.</text>
</comment>
<dbReference type="GO" id="GO:0006284">
    <property type="term" value="P:base-excision repair"/>
    <property type="evidence" value="ECO:0007669"/>
    <property type="project" value="TreeGrafter"/>
</dbReference>
<reference evidence="10" key="2">
    <citation type="submission" date="2021-04" db="EMBL/GenBank/DDBJ databases">
        <authorList>
            <person name="Gilroy R."/>
        </authorList>
    </citation>
    <scope>NUCLEOTIDE SEQUENCE</scope>
    <source>
        <strain evidence="10">378</strain>
    </source>
</reference>
<dbReference type="GO" id="GO:0003906">
    <property type="term" value="F:DNA-(apurinic or apyrimidinic site) endonuclease activity"/>
    <property type="evidence" value="ECO:0007669"/>
    <property type="project" value="TreeGrafter"/>
</dbReference>
<dbReference type="InterPro" id="IPR005135">
    <property type="entry name" value="Endo/exonuclease/phosphatase"/>
</dbReference>
<keyword evidence="5 7" id="KW-0460">Magnesium</keyword>
<feature type="binding site" evidence="7">
    <location>
        <position position="165"/>
    </location>
    <ligand>
        <name>Mg(2+)</name>
        <dbReference type="ChEBI" id="CHEBI:18420"/>
        <label>1</label>
    </ligand>
</feature>
<feature type="site" description="Important for catalytic activity" evidence="8">
    <location>
        <position position="235"/>
    </location>
</feature>
<dbReference type="AlphaFoldDB" id="A0A948THI0"/>
<dbReference type="Pfam" id="PF03372">
    <property type="entry name" value="Exo_endo_phos"/>
    <property type="match status" value="1"/>
</dbReference>
<dbReference type="InterPro" id="IPR020848">
    <property type="entry name" value="AP_endonuclease_F1_CS"/>
</dbReference>
<sequence>MEIKLASWNVNGIRAIAAKPDWQQWFAQDVYDVIGLQETKAELSQVPPAIAQKEGYHTYFASSVVKKGYSGTAVFSKQEPQSVEIELPDPEFQGEGRIIHLEFEHFHFFNGYFPNGGGEILDENGKPIKGQFKRVPYKMGFFDCFLNYAQSLRKSKPIVVCGDFNIAHKEIDLARPKTNTSNTGFLPIEREFLNKFTADGYIDTFRHVHGDVKDCYSWWSYKMRAREKNVGWRIDYFFVSEELKDHIKDATIEKNVFGSDHCPVTLTLEF</sequence>
<dbReference type="EMBL" id="JAHLFE010000181">
    <property type="protein sequence ID" value="MBU3844922.1"/>
    <property type="molecule type" value="Genomic_DNA"/>
</dbReference>
<dbReference type="InterPro" id="IPR036691">
    <property type="entry name" value="Endo/exonu/phosph_ase_sf"/>
</dbReference>
<keyword evidence="3 7" id="KW-0479">Metal-binding</keyword>
<dbReference type="PROSITE" id="PS51435">
    <property type="entry name" value="AP_NUCLEASE_F1_4"/>
    <property type="match status" value="1"/>
</dbReference>
<feature type="binding site" evidence="7">
    <location>
        <position position="163"/>
    </location>
    <ligand>
        <name>Mg(2+)</name>
        <dbReference type="ChEBI" id="CHEBI:18420"/>
        <label>1</label>
    </ligand>
</feature>
<feature type="active site" description="Proton donor/acceptor" evidence="6">
    <location>
        <position position="163"/>
    </location>
</feature>
<dbReference type="EC" id="3.1.11.2" evidence="10"/>
<evidence type="ECO:0000256" key="3">
    <source>
        <dbReference type="ARBA" id="ARBA00022723"/>
    </source>
</evidence>
<keyword evidence="4 10" id="KW-0378">Hydrolase</keyword>
<feature type="binding site" evidence="7">
    <location>
        <position position="38"/>
    </location>
    <ligand>
        <name>Mg(2+)</name>
        <dbReference type="ChEBI" id="CHEBI:18420"/>
        <label>1</label>
    </ligand>
</feature>
<evidence type="ECO:0000256" key="8">
    <source>
        <dbReference type="PIRSR" id="PIRSR604808-3"/>
    </source>
</evidence>
<dbReference type="GO" id="GO:0003677">
    <property type="term" value="F:DNA binding"/>
    <property type="evidence" value="ECO:0007669"/>
    <property type="project" value="InterPro"/>
</dbReference>
<dbReference type="GO" id="GO:0046872">
    <property type="term" value="F:metal ion binding"/>
    <property type="evidence" value="ECO:0007669"/>
    <property type="project" value="UniProtKB-KW"/>
</dbReference>
<protein>
    <submittedName>
        <fullName evidence="10">Exodeoxyribonuclease III</fullName>
        <ecNumber evidence="10">3.1.11.2</ecNumber>
    </submittedName>
</protein>
<comment type="cofactor">
    <cofactor evidence="7">
        <name>Mg(2+)</name>
        <dbReference type="ChEBI" id="CHEBI:18420"/>
    </cofactor>
    <cofactor evidence="7">
        <name>Mn(2+)</name>
        <dbReference type="ChEBI" id="CHEBI:29035"/>
    </cofactor>
    <text evidence="7">Probably binds two magnesium or manganese ions per subunit.</text>
</comment>
<accession>A0A948THI0</accession>
<comment type="cofactor">
    <cofactor evidence="1">
        <name>Mn(2+)</name>
        <dbReference type="ChEBI" id="CHEBI:29035"/>
    </cofactor>
</comment>
<feature type="active site" evidence="6">
    <location>
        <position position="112"/>
    </location>
</feature>
<evidence type="ECO:0000256" key="4">
    <source>
        <dbReference type="ARBA" id="ARBA00022801"/>
    </source>
</evidence>
<feature type="binding site" evidence="7">
    <location>
        <position position="9"/>
    </location>
    <ligand>
        <name>Mg(2+)</name>
        <dbReference type="ChEBI" id="CHEBI:18420"/>
        <label>1</label>
    </ligand>
</feature>
<dbReference type="NCBIfam" id="TIGR00633">
    <property type="entry name" value="xth"/>
    <property type="match status" value="1"/>
</dbReference>
<evidence type="ECO:0000256" key="2">
    <source>
        <dbReference type="ARBA" id="ARBA00007092"/>
    </source>
</evidence>
<feature type="site" description="Interaction with DNA substrate" evidence="8">
    <location>
        <position position="261"/>
    </location>
</feature>
<dbReference type="Proteomes" id="UP000733611">
    <property type="component" value="Unassembled WGS sequence"/>
</dbReference>
<dbReference type="PROSITE" id="PS00727">
    <property type="entry name" value="AP_NUCLEASE_F1_2"/>
    <property type="match status" value="1"/>
</dbReference>
<feature type="domain" description="Endonuclease/exonuclease/phosphatase" evidence="9">
    <location>
        <begin position="6"/>
        <end position="261"/>
    </location>
</feature>